<comment type="caution">
    <text evidence="1">The sequence shown here is derived from an EMBL/GenBank/DDBJ whole genome shotgun (WGS) entry which is preliminary data.</text>
</comment>
<dbReference type="PANTHER" id="PTHR35336:SF5">
    <property type="entry name" value="ADENOSYLCOBINAMIDE AMIDOHYDROLASE"/>
    <property type="match status" value="1"/>
</dbReference>
<protein>
    <submittedName>
        <fullName evidence="1">Adenosylcobinamide amidohydrolase</fullName>
    </submittedName>
</protein>
<sequence length="229" mass="24538">MLENTPRGDWQAAHTDQHFTLRWPHPRPCLSTAIYHGGFHAASALLNLRVAKHTDDATVESPDVTLANWARELKIEPAGKACIGMMTAASMNSLRCRHFSLYGQAASVYISSGLSNARRAGDPADWSESDAHRIGTINSVIICDAAMGQSTMAEILVLATEAKAAVLQELDIRSPVSQAIATGTGTDSIAIISGNGPLKHWFGSHTEAGETLANQYMAALRDSIQGEDK</sequence>
<proteinExistence type="predicted"/>
<keyword evidence="2" id="KW-1185">Reference proteome</keyword>
<dbReference type="EMBL" id="JAAWWK010000002">
    <property type="protein sequence ID" value="NKI16933.1"/>
    <property type="molecule type" value="Genomic_DNA"/>
</dbReference>
<dbReference type="InterPro" id="IPR002808">
    <property type="entry name" value="AdoCbi_amidolase"/>
</dbReference>
<dbReference type="InterPro" id="IPR052209">
    <property type="entry name" value="CbiZ"/>
</dbReference>
<organism evidence="1 2">
    <name type="scientific">Spongiibacter thalassae</name>
    <dbReference type="NCBI Taxonomy" id="2721624"/>
    <lineage>
        <taxon>Bacteria</taxon>
        <taxon>Pseudomonadati</taxon>
        <taxon>Pseudomonadota</taxon>
        <taxon>Gammaproteobacteria</taxon>
        <taxon>Cellvibrionales</taxon>
        <taxon>Spongiibacteraceae</taxon>
        <taxon>Spongiibacter</taxon>
    </lineage>
</organism>
<dbReference type="Proteomes" id="UP000765845">
    <property type="component" value="Unassembled WGS sequence"/>
</dbReference>
<name>A0ABX1GCS0_9GAMM</name>
<dbReference type="PANTHER" id="PTHR35336">
    <property type="entry name" value="ADENOSYLCOBINAMIDE AMIDOHYDROLASE"/>
    <property type="match status" value="1"/>
</dbReference>
<dbReference type="Pfam" id="PF01955">
    <property type="entry name" value="CbiZ"/>
    <property type="match status" value="1"/>
</dbReference>
<evidence type="ECO:0000313" key="1">
    <source>
        <dbReference type="EMBL" id="NKI16933.1"/>
    </source>
</evidence>
<reference evidence="1 2" key="1">
    <citation type="submission" date="2020-04" db="EMBL/GenBank/DDBJ databases">
        <authorList>
            <person name="Yoon J."/>
        </authorList>
    </citation>
    <scope>NUCLEOTIDE SEQUENCE [LARGE SCALE GENOMIC DNA]</scope>
    <source>
        <strain evidence="1 2">KMU-166</strain>
    </source>
</reference>
<gene>
    <name evidence="1" type="ORF">HCU74_05810</name>
</gene>
<accession>A0ABX1GCS0</accession>
<evidence type="ECO:0000313" key="2">
    <source>
        <dbReference type="Proteomes" id="UP000765845"/>
    </source>
</evidence>
<dbReference type="RefSeq" id="WP_168449473.1">
    <property type="nucleotide sequence ID" value="NZ_JAAWWK010000002.1"/>
</dbReference>